<dbReference type="CTD" id="10573"/>
<dbReference type="GO" id="GO:0003735">
    <property type="term" value="F:structural constituent of ribosome"/>
    <property type="evidence" value="ECO:0007669"/>
    <property type="project" value="InterPro"/>
</dbReference>
<proteinExistence type="predicted"/>
<keyword evidence="2" id="KW-0687">Ribonucleoprotein</keyword>
<keyword evidence="1" id="KW-1185">Reference proteome</keyword>
<dbReference type="PANTHER" id="PTHR13528">
    <property type="entry name" value="39S RIBOSOMAL PROTEIN L28, MITOCHONDRIAL"/>
    <property type="match status" value="1"/>
</dbReference>
<dbReference type="GeneID" id="105266514"/>
<organism evidence="1 2">
    <name type="scientific">Fopius arisanus</name>
    <dbReference type="NCBI Taxonomy" id="64838"/>
    <lineage>
        <taxon>Eukaryota</taxon>
        <taxon>Metazoa</taxon>
        <taxon>Ecdysozoa</taxon>
        <taxon>Arthropoda</taxon>
        <taxon>Hexapoda</taxon>
        <taxon>Insecta</taxon>
        <taxon>Pterygota</taxon>
        <taxon>Neoptera</taxon>
        <taxon>Endopterygota</taxon>
        <taxon>Hymenoptera</taxon>
        <taxon>Apocrita</taxon>
        <taxon>Ichneumonoidea</taxon>
        <taxon>Braconidae</taxon>
        <taxon>Opiinae</taxon>
        <taxon>Fopius</taxon>
    </lineage>
</organism>
<dbReference type="InterPro" id="IPR026569">
    <property type="entry name" value="Ribosomal_bL28"/>
</dbReference>
<gene>
    <name evidence="2" type="primary">mRpL28</name>
</gene>
<protein>
    <submittedName>
        <fullName evidence="2">39S ribosomal protein L28, mitochondrial</fullName>
    </submittedName>
</protein>
<evidence type="ECO:0000313" key="2">
    <source>
        <dbReference type="RefSeq" id="XP_011303074.1"/>
    </source>
</evidence>
<dbReference type="RefSeq" id="XP_011303074.1">
    <property type="nucleotide sequence ID" value="XM_011304772.1"/>
</dbReference>
<reference evidence="2" key="1">
    <citation type="submission" date="2025-08" db="UniProtKB">
        <authorList>
            <consortium name="RefSeq"/>
        </authorList>
    </citation>
    <scope>IDENTIFICATION</scope>
    <source>
        <strain evidence="2">USDA-PBARC FA_bdor</strain>
        <tissue evidence="2">Whole organism</tissue>
    </source>
</reference>
<accession>A0A9R1U034</accession>
<dbReference type="AlphaFoldDB" id="A0A9R1U034"/>
<sequence length="277" mass="32890">MPVTKLPNRLYYFPKPNRWQKGIGSELPEAYKKFWHEWKLRTPTAVHYIPEEGKYKWDEHQQTVLPVQNIPLPLRFPKEQDYGIWGGEAIVQGYRKKGKYRMKVAKFWVPTLRRSVVYSEILDTHMKTTITMRTIDLIHEHYGFDHYLLKTPACDLKSLLAVKLKREILIALADKTLYPHDPEKREEVYNKYKDYLSAYTREEIEWYGLSYKDAVKKWIAIKEPLEKPEPFKIRYRSELIAELKAAKIAEAMDADVERPSESWIAKINPFSKTPKTE</sequence>
<dbReference type="PANTHER" id="PTHR13528:SF2">
    <property type="entry name" value="LARGE RIBOSOMAL SUBUNIT PROTEIN BL28M"/>
    <property type="match status" value="1"/>
</dbReference>
<dbReference type="OrthoDB" id="361870at2759"/>
<name>A0A9R1U034_9HYME</name>
<dbReference type="KEGG" id="fas:105266514"/>
<keyword evidence="2" id="KW-0689">Ribosomal protein</keyword>
<dbReference type="Proteomes" id="UP000694866">
    <property type="component" value="Unplaced"/>
</dbReference>
<evidence type="ECO:0000313" key="1">
    <source>
        <dbReference type="Proteomes" id="UP000694866"/>
    </source>
</evidence>
<dbReference type="GO" id="GO:0005762">
    <property type="term" value="C:mitochondrial large ribosomal subunit"/>
    <property type="evidence" value="ECO:0007669"/>
    <property type="project" value="TreeGrafter"/>
</dbReference>